<accession>A0ABD2YDT3</accession>
<organism evidence="1 2">
    <name type="scientific">Cinchona calisaya</name>
    <dbReference type="NCBI Taxonomy" id="153742"/>
    <lineage>
        <taxon>Eukaryota</taxon>
        <taxon>Viridiplantae</taxon>
        <taxon>Streptophyta</taxon>
        <taxon>Embryophyta</taxon>
        <taxon>Tracheophyta</taxon>
        <taxon>Spermatophyta</taxon>
        <taxon>Magnoliopsida</taxon>
        <taxon>eudicotyledons</taxon>
        <taxon>Gunneridae</taxon>
        <taxon>Pentapetalae</taxon>
        <taxon>asterids</taxon>
        <taxon>lamiids</taxon>
        <taxon>Gentianales</taxon>
        <taxon>Rubiaceae</taxon>
        <taxon>Cinchonoideae</taxon>
        <taxon>Cinchoneae</taxon>
        <taxon>Cinchona</taxon>
    </lineage>
</organism>
<gene>
    <name evidence="1" type="ORF">ACH5RR_033836</name>
</gene>
<dbReference type="AlphaFoldDB" id="A0ABD2YDT3"/>
<dbReference type="Proteomes" id="UP001630127">
    <property type="component" value="Unassembled WGS sequence"/>
</dbReference>
<evidence type="ECO:0008006" key="3">
    <source>
        <dbReference type="Google" id="ProtNLM"/>
    </source>
</evidence>
<comment type="caution">
    <text evidence="1">The sequence shown here is derived from an EMBL/GenBank/DDBJ whole genome shotgun (WGS) entry which is preliminary data.</text>
</comment>
<evidence type="ECO:0000313" key="2">
    <source>
        <dbReference type="Proteomes" id="UP001630127"/>
    </source>
</evidence>
<proteinExistence type="predicted"/>
<keyword evidence="2" id="KW-1185">Reference proteome</keyword>
<sequence>MTDERKVRFIIKKFIGQIQIWWKGVEYDLRFQGQVGITWEEMKLLSKRKYLPEQYLFDDLTSLSIKLGLRPEIRNQFIGHRIWTVNEAFQLALQFEKILRQPPIRNFTPEAGEINTKRFAATGKFYKPTNLQVTYKIADPRNKPPMVDEQRKDNKDECFKCGLKGHTVFE</sequence>
<protein>
    <recommendedName>
        <fullName evidence="3">CCHC-type domain-containing protein</fullName>
    </recommendedName>
</protein>
<reference evidence="1 2" key="1">
    <citation type="submission" date="2024-11" db="EMBL/GenBank/DDBJ databases">
        <title>A near-complete genome assembly of Cinchona calisaya.</title>
        <authorList>
            <person name="Lian D.C."/>
            <person name="Zhao X.W."/>
            <person name="Wei L."/>
        </authorList>
    </citation>
    <scope>NUCLEOTIDE SEQUENCE [LARGE SCALE GENOMIC DNA]</scope>
    <source>
        <tissue evidence="1">Nenye</tissue>
    </source>
</reference>
<evidence type="ECO:0000313" key="1">
    <source>
        <dbReference type="EMBL" id="KAL3503995.1"/>
    </source>
</evidence>
<name>A0ABD2YDT3_9GENT</name>
<dbReference type="EMBL" id="JBJUIK010000014">
    <property type="protein sequence ID" value="KAL3503995.1"/>
    <property type="molecule type" value="Genomic_DNA"/>
</dbReference>